<gene>
    <name evidence="2" type="ORF">Pfra01_000078200</name>
</gene>
<evidence type="ECO:0000313" key="3">
    <source>
        <dbReference type="Proteomes" id="UP001165121"/>
    </source>
</evidence>
<organism evidence="2 3">
    <name type="scientific">Phytophthora fragariaefolia</name>
    <dbReference type="NCBI Taxonomy" id="1490495"/>
    <lineage>
        <taxon>Eukaryota</taxon>
        <taxon>Sar</taxon>
        <taxon>Stramenopiles</taxon>
        <taxon>Oomycota</taxon>
        <taxon>Peronosporomycetes</taxon>
        <taxon>Peronosporales</taxon>
        <taxon>Peronosporaceae</taxon>
        <taxon>Phytophthora</taxon>
    </lineage>
</organism>
<comment type="caution">
    <text evidence="2">The sequence shown here is derived from an EMBL/GenBank/DDBJ whole genome shotgun (WGS) entry which is preliminary data.</text>
</comment>
<accession>A0A9W6TN16</accession>
<proteinExistence type="predicted"/>
<keyword evidence="3" id="KW-1185">Reference proteome</keyword>
<dbReference type="PANTHER" id="PTHR13510:SF44">
    <property type="entry name" value="RABENOSYN-5"/>
    <property type="match status" value="1"/>
</dbReference>
<dbReference type="InterPro" id="IPR052727">
    <property type="entry name" value="Rab4/Rab5_effector"/>
</dbReference>
<dbReference type="PANTHER" id="PTHR13510">
    <property type="entry name" value="FYVE-FINGER-CONTAINING RAB5 EFFECTOR PROTEIN RABENOSYN-5-RELATED"/>
    <property type="match status" value="1"/>
</dbReference>
<evidence type="ECO:0000256" key="1">
    <source>
        <dbReference type="SAM" id="MobiDB-lite"/>
    </source>
</evidence>
<reference evidence="2" key="1">
    <citation type="submission" date="2023-04" db="EMBL/GenBank/DDBJ databases">
        <title>Phytophthora fragariaefolia NBRC 109709.</title>
        <authorList>
            <person name="Ichikawa N."/>
            <person name="Sato H."/>
            <person name="Tonouchi N."/>
        </authorList>
    </citation>
    <scope>NUCLEOTIDE SEQUENCE</scope>
    <source>
        <strain evidence="2">NBRC 109709</strain>
    </source>
</reference>
<name>A0A9W6TN16_9STRA</name>
<protein>
    <submittedName>
        <fullName evidence="2">Unnamed protein product</fullName>
    </submittedName>
</protein>
<feature type="region of interest" description="Disordered" evidence="1">
    <location>
        <begin position="1"/>
        <end position="20"/>
    </location>
</feature>
<evidence type="ECO:0000313" key="2">
    <source>
        <dbReference type="EMBL" id="GMF16362.1"/>
    </source>
</evidence>
<sequence>MMVDDSRRGNPFAPMHLTPDQQQHCQDIMFQLLDRTLRSYDERNDSRDAYSGSPRHHANLDCTQWKQLKTQTNASLYSKRTSAAQQDLHLPRDNWNSPSVLLAVGTIADSTIDEVMFGLETPNFLSLQMRSEVLGKQPLDGAVLAQLAEPSEGNPFTWMGVTWMVGEHSWPLSMVVRPRDFIIVSATGTVNRPNGEMIGYEVVQSIDLPQCPPLPAPMVRGKLMYGAIYCQRDHGAVDVYVQMYVETYGRLLDKIVVAAMWESTLGFWKAPQLSEMKKLQWCMNNKSVKRQEQALALACTHMDLESRHCNVCLRKRSSQARRVSVPLRDNKSCALCSTSLCWNCRVKRKIKVRGDRGAKLVDVEVSMCQACMSFVKKQCPAKIASDNQKQRQATDDSSRSASQRMTLESIWDQPTLSQLGLAARYPSISMSDLVKLINPGT</sequence>
<dbReference type="AlphaFoldDB" id="A0A9W6TN16"/>
<dbReference type="OrthoDB" id="126061at2759"/>
<dbReference type="Gene3D" id="3.30.530.20">
    <property type="match status" value="1"/>
</dbReference>
<dbReference type="Proteomes" id="UP001165121">
    <property type="component" value="Unassembled WGS sequence"/>
</dbReference>
<dbReference type="SUPFAM" id="SSF55961">
    <property type="entry name" value="Bet v1-like"/>
    <property type="match status" value="1"/>
</dbReference>
<dbReference type="InterPro" id="IPR023393">
    <property type="entry name" value="START-like_dom_sf"/>
</dbReference>
<dbReference type="EMBL" id="BSXT01000061">
    <property type="protein sequence ID" value="GMF16362.1"/>
    <property type="molecule type" value="Genomic_DNA"/>
</dbReference>